<evidence type="ECO:0000313" key="3">
    <source>
        <dbReference type="Proteomes" id="UP000292958"/>
    </source>
</evidence>
<dbReference type="AlphaFoldDB" id="A0A4Q7YQJ3"/>
<comment type="caution">
    <text evidence="2">The sequence shown here is derived from an EMBL/GenBank/DDBJ whole genome shotgun (WGS) entry which is preliminary data.</text>
</comment>
<dbReference type="Proteomes" id="UP000292958">
    <property type="component" value="Unassembled WGS sequence"/>
</dbReference>
<dbReference type="OrthoDB" id="120309at2"/>
<evidence type="ECO:0000313" key="2">
    <source>
        <dbReference type="EMBL" id="RZU39740.1"/>
    </source>
</evidence>
<protein>
    <submittedName>
        <fullName evidence="2">Uncharacterized protein</fullName>
    </submittedName>
</protein>
<accession>A0A4Q7YQJ3</accession>
<dbReference type="EMBL" id="SHKW01000001">
    <property type="protein sequence ID" value="RZU39740.1"/>
    <property type="molecule type" value="Genomic_DNA"/>
</dbReference>
<gene>
    <name evidence="2" type="ORF">BDD14_1133</name>
</gene>
<feature type="signal peptide" evidence="1">
    <location>
        <begin position="1"/>
        <end position="20"/>
    </location>
</feature>
<sequence length="177" mass="18771">MNRAGFFSLTLLCGASFVFSQSSRSAAAARQVLAIDTVSVMGVNCPVSLLARPAGAGAMVETAGRTQDAAPQLQLNWENRHGKDIVAATIEVRGYDASPQIIPADLAVSPKLKKTFNLNVNLSGDGKTTTDLRVRPFASVSWIDLRSIEYADGTHWNAAAGETCRVVPSRLVLVGAQ</sequence>
<keyword evidence="1" id="KW-0732">Signal</keyword>
<dbReference type="RefSeq" id="WP_130417913.1">
    <property type="nucleotide sequence ID" value="NZ_SHKW01000001.1"/>
</dbReference>
<name>A0A4Q7YQJ3_9BACT</name>
<reference evidence="2 3" key="1">
    <citation type="submission" date="2019-02" db="EMBL/GenBank/DDBJ databases">
        <title>Genomic Encyclopedia of Archaeal and Bacterial Type Strains, Phase II (KMG-II): from individual species to whole genera.</title>
        <authorList>
            <person name="Goeker M."/>
        </authorList>
    </citation>
    <scope>NUCLEOTIDE SEQUENCE [LARGE SCALE GENOMIC DNA]</scope>
    <source>
        <strain evidence="2 3">DSM 18101</strain>
    </source>
</reference>
<proteinExistence type="predicted"/>
<evidence type="ECO:0000256" key="1">
    <source>
        <dbReference type="SAM" id="SignalP"/>
    </source>
</evidence>
<keyword evidence="3" id="KW-1185">Reference proteome</keyword>
<organism evidence="2 3">
    <name type="scientific">Edaphobacter modestus</name>
    <dbReference type="NCBI Taxonomy" id="388466"/>
    <lineage>
        <taxon>Bacteria</taxon>
        <taxon>Pseudomonadati</taxon>
        <taxon>Acidobacteriota</taxon>
        <taxon>Terriglobia</taxon>
        <taxon>Terriglobales</taxon>
        <taxon>Acidobacteriaceae</taxon>
        <taxon>Edaphobacter</taxon>
    </lineage>
</organism>
<feature type="chain" id="PRO_5020586960" evidence="1">
    <location>
        <begin position="21"/>
        <end position="177"/>
    </location>
</feature>